<dbReference type="AlphaFoldDB" id="A0A1J6HV72"/>
<dbReference type="Proteomes" id="UP000187609">
    <property type="component" value="Unassembled WGS sequence"/>
</dbReference>
<dbReference type="SMR" id="A0A1J6HV72"/>
<feature type="non-terminal residue" evidence="1">
    <location>
        <position position="95"/>
    </location>
</feature>
<evidence type="ECO:0000313" key="2">
    <source>
        <dbReference type="Proteomes" id="UP000187609"/>
    </source>
</evidence>
<gene>
    <name evidence="1" type="ORF">A4A49_58554</name>
</gene>
<organism evidence="1 2">
    <name type="scientific">Nicotiana attenuata</name>
    <name type="common">Coyote tobacco</name>
    <dbReference type="NCBI Taxonomy" id="49451"/>
    <lineage>
        <taxon>Eukaryota</taxon>
        <taxon>Viridiplantae</taxon>
        <taxon>Streptophyta</taxon>
        <taxon>Embryophyta</taxon>
        <taxon>Tracheophyta</taxon>
        <taxon>Spermatophyta</taxon>
        <taxon>Magnoliopsida</taxon>
        <taxon>eudicotyledons</taxon>
        <taxon>Gunneridae</taxon>
        <taxon>Pentapetalae</taxon>
        <taxon>asterids</taxon>
        <taxon>lamiids</taxon>
        <taxon>Solanales</taxon>
        <taxon>Solanaceae</taxon>
        <taxon>Nicotianoideae</taxon>
        <taxon>Nicotianeae</taxon>
        <taxon>Nicotiana</taxon>
    </lineage>
</organism>
<dbReference type="Gramene" id="OIS96243">
    <property type="protein sequence ID" value="OIS96243"/>
    <property type="gene ID" value="A4A49_58554"/>
</dbReference>
<evidence type="ECO:0000313" key="1">
    <source>
        <dbReference type="EMBL" id="OIS96243.1"/>
    </source>
</evidence>
<comment type="caution">
    <text evidence="1">The sequence shown here is derived from an EMBL/GenBank/DDBJ whole genome shotgun (WGS) entry which is preliminary data.</text>
</comment>
<reference evidence="1" key="1">
    <citation type="submission" date="2016-11" db="EMBL/GenBank/DDBJ databases">
        <title>The genome of Nicotiana attenuata.</title>
        <authorList>
            <person name="Xu S."/>
            <person name="Brockmoeller T."/>
            <person name="Gaquerel E."/>
            <person name="Navarro A."/>
            <person name="Kuhl H."/>
            <person name="Gase K."/>
            <person name="Ling Z."/>
            <person name="Zhou W."/>
            <person name="Kreitzer C."/>
            <person name="Stanke M."/>
            <person name="Tang H."/>
            <person name="Lyons E."/>
            <person name="Pandey P."/>
            <person name="Pandey S.P."/>
            <person name="Timmermann B."/>
            <person name="Baldwin I.T."/>
        </authorList>
    </citation>
    <scope>NUCLEOTIDE SEQUENCE [LARGE SCALE GENOMIC DNA]</scope>
    <source>
        <strain evidence="1">UT</strain>
    </source>
</reference>
<dbReference type="EMBL" id="MJEQ01037194">
    <property type="protein sequence ID" value="OIS96243.1"/>
    <property type="molecule type" value="Genomic_DNA"/>
</dbReference>
<accession>A0A1J6HV72</accession>
<name>A0A1J6HV72_NICAT</name>
<keyword evidence="2" id="KW-1185">Reference proteome</keyword>
<dbReference type="OMA" id="ENFQAHA"/>
<protein>
    <submittedName>
        <fullName evidence="1">Uncharacterized protein</fullName>
    </submittedName>
</protein>
<sequence length="95" mass="10952">MKRLHDKNFFERNFKPGDMVLLYNSRLRLFPGKLRSRWSGPFRVVEVLPSGAIEIASEKDSNTFGVNGQRLKPYVGMDETKEVSLIHLTEPQRSS</sequence>
<proteinExistence type="predicted"/>